<name>A0ACB9HNY5_9ASTR</name>
<reference evidence="2" key="1">
    <citation type="journal article" date="2022" name="Mol. Ecol. Resour.">
        <title>The genomes of chicory, endive, great burdock and yacon provide insights into Asteraceae palaeo-polyploidization history and plant inulin production.</title>
        <authorList>
            <person name="Fan W."/>
            <person name="Wang S."/>
            <person name="Wang H."/>
            <person name="Wang A."/>
            <person name="Jiang F."/>
            <person name="Liu H."/>
            <person name="Zhao H."/>
            <person name="Xu D."/>
            <person name="Zhang Y."/>
        </authorList>
    </citation>
    <scope>NUCLEOTIDE SEQUENCE [LARGE SCALE GENOMIC DNA]</scope>
    <source>
        <strain evidence="2">cv. Yunnan</strain>
    </source>
</reference>
<evidence type="ECO:0000313" key="2">
    <source>
        <dbReference type="Proteomes" id="UP001056120"/>
    </source>
</evidence>
<keyword evidence="2" id="KW-1185">Reference proteome</keyword>
<gene>
    <name evidence="1" type="ORF">L1987_32583</name>
</gene>
<proteinExistence type="predicted"/>
<sequence length="137" mass="15945">MFSFHRLTRCIDERVNPFSSSFYPNSSFYTVTAFHNLHHQIKDSTDKVNELPSIVKESVSRKDTGLETQQDEVHISAIHMTCMFKYDNVHGDGSTMSSKKKDDKILLSVRNTGDCFQFQTTYRAHTWEGLTFDRRQL</sequence>
<organism evidence="1 2">
    <name type="scientific">Smallanthus sonchifolius</name>
    <dbReference type="NCBI Taxonomy" id="185202"/>
    <lineage>
        <taxon>Eukaryota</taxon>
        <taxon>Viridiplantae</taxon>
        <taxon>Streptophyta</taxon>
        <taxon>Embryophyta</taxon>
        <taxon>Tracheophyta</taxon>
        <taxon>Spermatophyta</taxon>
        <taxon>Magnoliopsida</taxon>
        <taxon>eudicotyledons</taxon>
        <taxon>Gunneridae</taxon>
        <taxon>Pentapetalae</taxon>
        <taxon>asterids</taxon>
        <taxon>campanulids</taxon>
        <taxon>Asterales</taxon>
        <taxon>Asteraceae</taxon>
        <taxon>Asteroideae</taxon>
        <taxon>Heliantheae alliance</taxon>
        <taxon>Millerieae</taxon>
        <taxon>Smallanthus</taxon>
    </lineage>
</organism>
<dbReference type="EMBL" id="CM042028">
    <property type="protein sequence ID" value="KAI3797327.1"/>
    <property type="molecule type" value="Genomic_DNA"/>
</dbReference>
<evidence type="ECO:0000313" key="1">
    <source>
        <dbReference type="EMBL" id="KAI3797327.1"/>
    </source>
</evidence>
<dbReference type="Proteomes" id="UP001056120">
    <property type="component" value="Linkage Group LG11"/>
</dbReference>
<comment type="caution">
    <text evidence="1">The sequence shown here is derived from an EMBL/GenBank/DDBJ whole genome shotgun (WGS) entry which is preliminary data.</text>
</comment>
<reference evidence="1 2" key="2">
    <citation type="journal article" date="2022" name="Mol. Ecol. Resour.">
        <title>The genomes of chicory, endive, great burdock and yacon provide insights into Asteraceae paleo-polyploidization history and plant inulin production.</title>
        <authorList>
            <person name="Fan W."/>
            <person name="Wang S."/>
            <person name="Wang H."/>
            <person name="Wang A."/>
            <person name="Jiang F."/>
            <person name="Liu H."/>
            <person name="Zhao H."/>
            <person name="Xu D."/>
            <person name="Zhang Y."/>
        </authorList>
    </citation>
    <scope>NUCLEOTIDE SEQUENCE [LARGE SCALE GENOMIC DNA]</scope>
    <source>
        <strain evidence="2">cv. Yunnan</strain>
        <tissue evidence="1">Leaves</tissue>
    </source>
</reference>
<accession>A0ACB9HNY5</accession>
<protein>
    <submittedName>
        <fullName evidence="1">Uncharacterized protein</fullName>
    </submittedName>
</protein>